<evidence type="ECO:0000259" key="1">
    <source>
        <dbReference type="SMART" id="SM00966"/>
    </source>
</evidence>
<proteinExistence type="predicted"/>
<dbReference type="InterPro" id="IPR037914">
    <property type="entry name" value="SpoVT-AbrB_sf"/>
</dbReference>
<dbReference type="NCBIfam" id="TIGR01439">
    <property type="entry name" value="lp_hng_hel_AbrB"/>
    <property type="match status" value="1"/>
</dbReference>
<name>A0A166C8S6_9EURY</name>
<dbReference type="Pfam" id="PF04014">
    <property type="entry name" value="MazE_antitoxin"/>
    <property type="match status" value="1"/>
</dbReference>
<feature type="domain" description="SpoVT-AbrB" evidence="1">
    <location>
        <begin position="5"/>
        <end position="53"/>
    </location>
</feature>
<dbReference type="SUPFAM" id="SSF89447">
    <property type="entry name" value="AbrB/MazE/MraZ-like"/>
    <property type="match status" value="1"/>
</dbReference>
<reference evidence="2 3" key="1">
    <citation type="submission" date="2016-04" db="EMBL/GenBank/DDBJ databases">
        <title>Genome sequence of Methanobrevibacter curvatus DSM 11111.</title>
        <authorList>
            <person name="Poehlein A."/>
            <person name="Seedorf H."/>
            <person name="Daniel R."/>
        </authorList>
    </citation>
    <scope>NUCLEOTIDE SEQUENCE [LARGE SCALE GENOMIC DNA]</scope>
    <source>
        <strain evidence="2 3">DSM 11111</strain>
    </source>
</reference>
<keyword evidence="3" id="KW-1185">Reference proteome</keyword>
<dbReference type="AlphaFoldDB" id="A0A166C8S6"/>
<evidence type="ECO:0000313" key="3">
    <source>
        <dbReference type="Proteomes" id="UP000077245"/>
    </source>
</evidence>
<dbReference type="EMBL" id="LWMV01000170">
    <property type="protein sequence ID" value="KZX12267.1"/>
    <property type="molecule type" value="Genomic_DNA"/>
</dbReference>
<dbReference type="PATRIC" id="fig|49547.3.peg.1195"/>
<gene>
    <name evidence="2" type="ORF">MBCUR_11190</name>
</gene>
<dbReference type="Gene3D" id="2.10.260.10">
    <property type="match status" value="1"/>
</dbReference>
<sequence>MVPITKVYDKYQTVIPKEVRNKLDIKKDDTIEWILLENNEVKLNFRKKTNFKDIIGIIETKKPTNALKLKKKAQKGENIDLR</sequence>
<dbReference type="OrthoDB" id="67352at2157"/>
<protein>
    <submittedName>
        <fullName evidence="2">Putative regulator PrlF</fullName>
    </submittedName>
</protein>
<organism evidence="2 3">
    <name type="scientific">Methanobrevibacter curvatus</name>
    <dbReference type="NCBI Taxonomy" id="49547"/>
    <lineage>
        <taxon>Archaea</taxon>
        <taxon>Methanobacteriati</taxon>
        <taxon>Methanobacteriota</taxon>
        <taxon>Methanomada group</taxon>
        <taxon>Methanobacteria</taxon>
        <taxon>Methanobacteriales</taxon>
        <taxon>Methanobacteriaceae</taxon>
        <taxon>Methanobrevibacter</taxon>
    </lineage>
</organism>
<dbReference type="RefSeq" id="WP_067091323.1">
    <property type="nucleotide sequence ID" value="NZ_LWMV01000170.1"/>
</dbReference>
<accession>A0A166C8S6</accession>
<dbReference type="STRING" id="49547.MBCUR_11190"/>
<dbReference type="Proteomes" id="UP000077245">
    <property type="component" value="Unassembled WGS sequence"/>
</dbReference>
<dbReference type="InterPro" id="IPR007159">
    <property type="entry name" value="SpoVT-AbrB_dom"/>
</dbReference>
<comment type="caution">
    <text evidence="2">The sequence shown here is derived from an EMBL/GenBank/DDBJ whole genome shotgun (WGS) entry which is preliminary data.</text>
</comment>
<evidence type="ECO:0000313" key="2">
    <source>
        <dbReference type="EMBL" id="KZX12267.1"/>
    </source>
</evidence>
<dbReference type="GO" id="GO:0003677">
    <property type="term" value="F:DNA binding"/>
    <property type="evidence" value="ECO:0007669"/>
    <property type="project" value="InterPro"/>
</dbReference>
<dbReference type="SMART" id="SM00966">
    <property type="entry name" value="SpoVT_AbrB"/>
    <property type="match status" value="1"/>
</dbReference>